<evidence type="ECO:0000256" key="1">
    <source>
        <dbReference type="ARBA" id="ARBA00022670"/>
    </source>
</evidence>
<evidence type="ECO:0000256" key="2">
    <source>
        <dbReference type="ARBA" id="ARBA00022723"/>
    </source>
</evidence>
<keyword evidence="3" id="KW-0378">Hydrolase</keyword>
<dbReference type="RefSeq" id="WP_020370488.1">
    <property type="nucleotide sequence ID" value="NZ_APJW01000003.1"/>
</dbReference>
<reference evidence="5 6" key="1">
    <citation type="submission" date="2013-07" db="EMBL/GenBank/DDBJ databases">
        <title>Isolation of a new Chlamydia species from the feral Sacred Ibis (Threskiornis aethiopicus): Chlamydia ibidis.</title>
        <authorList>
            <person name="Vorimore F."/>
            <person name="Hsia R.-C."/>
            <person name="Huot-Creasy H."/>
            <person name="Bastian S."/>
            <person name="Deruyter L."/>
            <person name="Passet A."/>
            <person name="Sachse K."/>
            <person name="Bavoil P."/>
            <person name="Myers G."/>
            <person name="Laroucau K."/>
        </authorList>
    </citation>
    <scope>NUCLEOTIDE SEQUENCE [LARGE SCALE GENOMIC DNA]</scope>
    <source>
        <strain evidence="5 6">10-1398/6</strain>
    </source>
</reference>
<proteinExistence type="predicted"/>
<dbReference type="Gene3D" id="3.40.630.10">
    <property type="entry name" value="Zn peptidases"/>
    <property type="match status" value="1"/>
</dbReference>
<dbReference type="InterPro" id="IPR011650">
    <property type="entry name" value="Peptidase_M20_dimer"/>
</dbReference>
<dbReference type="SUPFAM" id="SSF53187">
    <property type="entry name" value="Zn-dependent exopeptidases"/>
    <property type="match status" value="1"/>
</dbReference>
<evidence type="ECO:0000313" key="6">
    <source>
        <dbReference type="Proteomes" id="UP000016064"/>
    </source>
</evidence>
<dbReference type="PANTHER" id="PTHR43270">
    <property type="entry name" value="BETA-ALA-HIS DIPEPTIDASE"/>
    <property type="match status" value="1"/>
</dbReference>
<evidence type="ECO:0000313" key="5">
    <source>
        <dbReference type="EMBL" id="EQM62474.1"/>
    </source>
</evidence>
<dbReference type="EMBL" id="APJW01000003">
    <property type="protein sequence ID" value="EQM62474.1"/>
    <property type="molecule type" value="Genomic_DNA"/>
</dbReference>
<dbReference type="Gene3D" id="3.30.70.360">
    <property type="match status" value="1"/>
</dbReference>
<sequence length="447" mass="50334">MPKLSHFDKELNSFLQEFSDFINFPSISANPENLKDCNLCALFLIEKLKTIFSIELWEKPNHPPIIFAQYKNKNPSSPTLLIYNHYDVQPANLEDGWEDDPFSLREKDGKLFARGVSDNKGQCFYTWKALQYYYQSRGGFPVNITWIIEGEEESGSEALRYFIEDKNPVLRSDYVLIVDGGFTSAQCPSISIGARGLLTLKITLKEGESDMHSGTFGGIAYNVNRALVELLASFHNENNEISVNHFYDDVSLPENYKITNQNYTDHTWGFAPVLYPPAKTPKEASTIYPTIEINGISGGYTGPGFKTVIPCQATAFLSCRLVPNQNPEKITKAITEHLIQHTPKQVQLSYEFCQGNPGWRSSGNLPIANILREVYSELYGISCHEAFMEGTIPIATLLREASQAEPIICGTSYLTDNIHAAEENFSIDQMRKGFLSVYLILDKLAKQ</sequence>
<dbReference type="PANTHER" id="PTHR43270:SF8">
    <property type="entry name" value="DI- AND TRIPEPTIDASE DUG2-RELATED"/>
    <property type="match status" value="1"/>
</dbReference>
<dbReference type="InterPro" id="IPR051458">
    <property type="entry name" value="Cyt/Met_Dipeptidase"/>
</dbReference>
<feature type="domain" description="Peptidase M20 dimerisation" evidence="4">
    <location>
        <begin position="192"/>
        <end position="344"/>
    </location>
</feature>
<keyword evidence="6" id="KW-1185">Reference proteome</keyword>
<keyword evidence="1" id="KW-0645">Protease</keyword>
<gene>
    <name evidence="5" type="ORF">H359_0879</name>
</gene>
<dbReference type="Pfam" id="PF07687">
    <property type="entry name" value="M20_dimer"/>
    <property type="match status" value="1"/>
</dbReference>
<comment type="caution">
    <text evidence="5">The sequence shown here is derived from an EMBL/GenBank/DDBJ whole genome shotgun (WGS) entry which is preliminary data.</text>
</comment>
<evidence type="ECO:0000259" key="4">
    <source>
        <dbReference type="Pfam" id="PF07687"/>
    </source>
</evidence>
<dbReference type="Pfam" id="PF01546">
    <property type="entry name" value="Peptidase_M20"/>
    <property type="match status" value="1"/>
</dbReference>
<evidence type="ECO:0000256" key="3">
    <source>
        <dbReference type="ARBA" id="ARBA00022801"/>
    </source>
</evidence>
<keyword evidence="2" id="KW-0479">Metal-binding</keyword>
<dbReference type="InterPro" id="IPR002933">
    <property type="entry name" value="Peptidase_M20"/>
</dbReference>
<protein>
    <submittedName>
        <fullName evidence="5">Peptidase M20/M25/M40 family protein</fullName>
    </submittedName>
</protein>
<name>A0ABP2XDC7_9CHLA</name>
<dbReference type="Proteomes" id="UP000016064">
    <property type="component" value="Unassembled WGS sequence"/>
</dbReference>
<organism evidence="5 6">
    <name type="scientific">Chlamydia ibidis 10-1398/6</name>
    <dbReference type="NCBI Taxonomy" id="1046581"/>
    <lineage>
        <taxon>Bacteria</taxon>
        <taxon>Pseudomonadati</taxon>
        <taxon>Chlamydiota</taxon>
        <taxon>Chlamydiia</taxon>
        <taxon>Chlamydiales</taxon>
        <taxon>Chlamydiaceae</taxon>
        <taxon>Chlamydia/Chlamydophila group</taxon>
        <taxon>Chlamydia</taxon>
    </lineage>
</organism>
<accession>A0ABP2XDC7</accession>